<evidence type="ECO:0000313" key="4">
    <source>
        <dbReference type="EMBL" id="CAE6074831.1"/>
    </source>
</evidence>
<gene>
    <name evidence="4" type="ORF">AARE701A_LOCUS12460</name>
</gene>
<proteinExistence type="predicted"/>
<evidence type="ECO:0000313" key="5">
    <source>
        <dbReference type="Proteomes" id="UP000682877"/>
    </source>
</evidence>
<dbReference type="Pfam" id="PF14111">
    <property type="entry name" value="DUF4283"/>
    <property type="match status" value="1"/>
</dbReference>
<dbReference type="PANTHER" id="PTHR31286">
    <property type="entry name" value="GLYCINE-RICH CELL WALL STRUCTURAL PROTEIN 1.8-LIKE"/>
    <property type="match status" value="1"/>
</dbReference>
<dbReference type="AlphaFoldDB" id="A0A8S2A8X8"/>
<name>A0A8S2A8X8_ARAAE</name>
<feature type="compositionally biased region" description="Polar residues" evidence="1">
    <location>
        <begin position="227"/>
        <end position="236"/>
    </location>
</feature>
<evidence type="ECO:0000256" key="1">
    <source>
        <dbReference type="SAM" id="MobiDB-lite"/>
    </source>
</evidence>
<dbReference type="EMBL" id="LR999455">
    <property type="protein sequence ID" value="CAE6074831.1"/>
    <property type="molecule type" value="Genomic_DNA"/>
</dbReference>
<feature type="domain" description="DUF4283" evidence="2">
    <location>
        <begin position="4"/>
        <end position="73"/>
    </location>
</feature>
<feature type="region of interest" description="Disordered" evidence="1">
    <location>
        <begin position="206"/>
        <end position="238"/>
    </location>
</feature>
<feature type="compositionally biased region" description="Low complexity" evidence="1">
    <location>
        <begin position="208"/>
        <end position="220"/>
    </location>
</feature>
<dbReference type="InterPro" id="IPR025558">
    <property type="entry name" value="DUF4283"/>
</dbReference>
<organism evidence="4 5">
    <name type="scientific">Arabidopsis arenosa</name>
    <name type="common">Sand rock-cress</name>
    <name type="synonym">Cardaminopsis arenosa</name>
    <dbReference type="NCBI Taxonomy" id="38785"/>
    <lineage>
        <taxon>Eukaryota</taxon>
        <taxon>Viridiplantae</taxon>
        <taxon>Streptophyta</taxon>
        <taxon>Embryophyta</taxon>
        <taxon>Tracheophyta</taxon>
        <taxon>Spermatophyta</taxon>
        <taxon>Magnoliopsida</taxon>
        <taxon>eudicotyledons</taxon>
        <taxon>Gunneridae</taxon>
        <taxon>Pentapetalae</taxon>
        <taxon>rosids</taxon>
        <taxon>malvids</taxon>
        <taxon>Brassicales</taxon>
        <taxon>Brassicaceae</taxon>
        <taxon>Camelineae</taxon>
        <taxon>Arabidopsis</taxon>
    </lineage>
</organism>
<dbReference type="InterPro" id="IPR040256">
    <property type="entry name" value="At4g02000-like"/>
</dbReference>
<keyword evidence="5" id="KW-1185">Reference proteome</keyword>
<sequence>MNPSKQEMKTLLFMLPRIWQLEGRVAGADLGLGRFQFDFEAEEDIVEVLKMEPLHFDHWVVSLVRWAPLVDPNYPSTITFWIRVLGVPIEYWADQTFREIGEDLGKVEAVDIVGGRIQVTVDGFKPLCFETEIEFGNGEETVMFFQYERLFGFCELCFSLCHDKSVCALNPVTGSGKQLLVAEVITDSLVQSYRGAVSQVARHELNQGGKVSHGSKGKSSMEAGNDVKNQNLSGNNKGALVPQPRQFASYIQFNEHRFSKAGGYGSKRLQTQGMGKTLSESQGQSSKAAVFFQPKQVRKALFSSQETHGDDAAGTAMEVGLEEDSGKGKEIGLNSVEVAGPASVENSVTVTESSLPLKSGAGLIEDGDAEFQKEVSTLMSTDEVDGDDLMDGTVLVSSSCPLDQSHDYTMEDTTSEQMADDDDVEESDHSDMVAAKAEATEADTERSQKQKGPLLLKGVSSKKRNVQLFTSPRKRNAAKGGDQGKEGNNPTSHGTVKGVPGGGKPPKPKVDK</sequence>
<feature type="compositionally biased region" description="Acidic residues" evidence="1">
    <location>
        <begin position="418"/>
        <end position="428"/>
    </location>
</feature>
<dbReference type="Proteomes" id="UP000682877">
    <property type="component" value="Chromosome 5"/>
</dbReference>
<evidence type="ECO:0008006" key="6">
    <source>
        <dbReference type="Google" id="ProtNLM"/>
    </source>
</evidence>
<evidence type="ECO:0000259" key="3">
    <source>
        <dbReference type="Pfam" id="PF14392"/>
    </source>
</evidence>
<dbReference type="Pfam" id="PF14392">
    <property type="entry name" value="zf-CCHC_4"/>
    <property type="match status" value="1"/>
</dbReference>
<protein>
    <recommendedName>
        <fullName evidence="6">DUF4283 domain-containing protein</fullName>
    </recommendedName>
</protein>
<feature type="domain" description="Zinc knuckle CX2CX4HX4C" evidence="3">
    <location>
        <begin position="123"/>
        <end position="168"/>
    </location>
</feature>
<dbReference type="PANTHER" id="PTHR31286:SF178">
    <property type="entry name" value="DUF4283 DOMAIN-CONTAINING PROTEIN"/>
    <property type="match status" value="1"/>
</dbReference>
<accession>A0A8S2A8X8</accession>
<reference evidence="4" key="1">
    <citation type="submission" date="2021-01" db="EMBL/GenBank/DDBJ databases">
        <authorList>
            <person name="Bezrukov I."/>
        </authorList>
    </citation>
    <scope>NUCLEOTIDE SEQUENCE</scope>
</reference>
<evidence type="ECO:0000259" key="2">
    <source>
        <dbReference type="Pfam" id="PF14111"/>
    </source>
</evidence>
<dbReference type="InterPro" id="IPR025836">
    <property type="entry name" value="Zn_knuckle_CX2CX4HX4C"/>
</dbReference>
<feature type="region of interest" description="Disordered" evidence="1">
    <location>
        <begin position="412"/>
        <end position="512"/>
    </location>
</feature>